<sequence>MKAFQPGEDSTIGVASYHDKTNEVKEFLERKTNIKELVDSGIVKVPRMFIHPPETIQSTPSLIQDDVHLHVPLIDFKGYQGDCRAEIVEEMRKASETWGMFQIINHGVPKIVMGMMLESIRQFHEQPKEVKMEFYSNINHKQKVLYYSSGSFSGPTLPHWRDTLFCILDDGVLDPKALPSICSLLL</sequence>
<comment type="caution">
    <text evidence="5">The sequence shown here is derived from an EMBL/GenBank/DDBJ whole genome shotgun (WGS) entry which is preliminary data.</text>
</comment>
<dbReference type="AlphaFoldDB" id="A0AAN8W3G8"/>
<evidence type="ECO:0000256" key="1">
    <source>
        <dbReference type="ARBA" id="ARBA00022723"/>
    </source>
</evidence>
<dbReference type="Proteomes" id="UP001370490">
    <property type="component" value="Unassembled WGS sequence"/>
</dbReference>
<feature type="domain" description="Non-haem dioxygenase N-terminal" evidence="4">
    <location>
        <begin position="71"/>
        <end position="169"/>
    </location>
</feature>
<organism evidence="5 6">
    <name type="scientific">Dillenia turbinata</name>
    <dbReference type="NCBI Taxonomy" id="194707"/>
    <lineage>
        <taxon>Eukaryota</taxon>
        <taxon>Viridiplantae</taxon>
        <taxon>Streptophyta</taxon>
        <taxon>Embryophyta</taxon>
        <taxon>Tracheophyta</taxon>
        <taxon>Spermatophyta</taxon>
        <taxon>Magnoliopsida</taxon>
        <taxon>eudicotyledons</taxon>
        <taxon>Gunneridae</taxon>
        <taxon>Pentapetalae</taxon>
        <taxon>Dilleniales</taxon>
        <taxon>Dilleniaceae</taxon>
        <taxon>Dillenia</taxon>
    </lineage>
</organism>
<dbReference type="InterPro" id="IPR027443">
    <property type="entry name" value="IPNS-like_sf"/>
</dbReference>
<dbReference type="SUPFAM" id="SSF51197">
    <property type="entry name" value="Clavaminate synthase-like"/>
    <property type="match status" value="1"/>
</dbReference>
<dbReference type="EMBL" id="JBAMMX010000005">
    <property type="protein sequence ID" value="KAK6940691.1"/>
    <property type="molecule type" value="Genomic_DNA"/>
</dbReference>
<dbReference type="PANTHER" id="PTHR10209:SF714">
    <property type="entry name" value="1-AMINOCYCLOPROPANE-1-CARBOXYLATE OXIDASE HOMOLOG 11-RELATED"/>
    <property type="match status" value="1"/>
</dbReference>
<reference evidence="5 6" key="1">
    <citation type="submission" date="2023-12" db="EMBL/GenBank/DDBJ databases">
        <title>A high-quality genome assembly for Dillenia turbinata (Dilleniales).</title>
        <authorList>
            <person name="Chanderbali A."/>
        </authorList>
    </citation>
    <scope>NUCLEOTIDE SEQUENCE [LARGE SCALE GENOMIC DNA]</scope>
    <source>
        <strain evidence="5">LSX21</strain>
        <tissue evidence="5">Leaf</tissue>
    </source>
</reference>
<keyword evidence="6" id="KW-1185">Reference proteome</keyword>
<dbReference type="InterPro" id="IPR026992">
    <property type="entry name" value="DIOX_N"/>
</dbReference>
<dbReference type="Pfam" id="PF14226">
    <property type="entry name" value="DIOX_N"/>
    <property type="match status" value="1"/>
</dbReference>
<dbReference type="GO" id="GO:0046872">
    <property type="term" value="F:metal ion binding"/>
    <property type="evidence" value="ECO:0007669"/>
    <property type="project" value="UniProtKB-KW"/>
</dbReference>
<proteinExistence type="predicted"/>
<keyword evidence="1" id="KW-0479">Metal-binding</keyword>
<evidence type="ECO:0000313" key="5">
    <source>
        <dbReference type="EMBL" id="KAK6940691.1"/>
    </source>
</evidence>
<evidence type="ECO:0000259" key="4">
    <source>
        <dbReference type="Pfam" id="PF14226"/>
    </source>
</evidence>
<evidence type="ECO:0000256" key="2">
    <source>
        <dbReference type="ARBA" id="ARBA00023002"/>
    </source>
</evidence>
<name>A0AAN8W3G8_9MAGN</name>
<dbReference type="GO" id="GO:0051213">
    <property type="term" value="F:dioxygenase activity"/>
    <property type="evidence" value="ECO:0007669"/>
    <property type="project" value="UniProtKB-KW"/>
</dbReference>
<keyword evidence="3" id="KW-0408">Iron</keyword>
<keyword evidence="2" id="KW-0560">Oxidoreductase</keyword>
<evidence type="ECO:0000313" key="6">
    <source>
        <dbReference type="Proteomes" id="UP001370490"/>
    </source>
</evidence>
<dbReference type="PANTHER" id="PTHR10209">
    <property type="entry name" value="OXIDOREDUCTASE, 2OG-FE II OXYGENASE FAMILY PROTEIN"/>
    <property type="match status" value="1"/>
</dbReference>
<protein>
    <submittedName>
        <fullName evidence="5">Non-hem dioxygenase N-terminal domain</fullName>
    </submittedName>
</protein>
<accession>A0AAN8W3G8</accession>
<evidence type="ECO:0000256" key="3">
    <source>
        <dbReference type="ARBA" id="ARBA00023004"/>
    </source>
</evidence>
<dbReference type="Gene3D" id="2.60.120.330">
    <property type="entry name" value="B-lactam Antibiotic, Isopenicillin N Synthase, Chain"/>
    <property type="match status" value="1"/>
</dbReference>
<keyword evidence="5" id="KW-0223">Dioxygenase</keyword>
<gene>
    <name evidence="5" type="ORF">RJ641_030222</name>
</gene>